<reference evidence="4" key="1">
    <citation type="submission" date="2019-06" db="EMBL/GenBank/DDBJ databases">
        <title>Draft genome sequence of the griseofulvin-producing fungus Xylaria cubensis strain G536.</title>
        <authorList>
            <person name="Mead M.E."/>
            <person name="Raja H.A."/>
            <person name="Steenwyk J.L."/>
            <person name="Knowles S.L."/>
            <person name="Oberlies N.H."/>
            <person name="Rokas A."/>
        </authorList>
    </citation>
    <scope>NUCLEOTIDE SEQUENCE [LARGE SCALE GENOMIC DNA]</scope>
    <source>
        <strain evidence="4">G536</strain>
    </source>
</reference>
<dbReference type="PROSITE" id="PS00028">
    <property type="entry name" value="ZINC_FINGER_C2H2_1"/>
    <property type="match status" value="1"/>
</dbReference>
<dbReference type="Proteomes" id="UP000319160">
    <property type="component" value="Unassembled WGS sequence"/>
</dbReference>
<evidence type="ECO:0000313" key="4">
    <source>
        <dbReference type="Proteomes" id="UP000319160"/>
    </source>
</evidence>
<protein>
    <recommendedName>
        <fullName evidence="2">C2H2-type domain-containing protein</fullName>
    </recommendedName>
</protein>
<evidence type="ECO:0000256" key="1">
    <source>
        <dbReference type="SAM" id="MobiDB-lite"/>
    </source>
</evidence>
<sequence>MSGYLAPNDDDDANPQLLSGPSATSWPAWAPDVSTWNLYQEAGGLHGCWVSCNLQAPVSAVSGNTPIEDYYTGNDQRLLQAFDEPGLPNSGALENPEEYPVIQASHGKVEFFLPFTCFGCLRVFRNNSKLLDHGKAADHHPYACFCGKTFSRLFSVTRHLSSREVASVAGSAGPRHPCPLCTKYDGEYGFNRRDHLRQHLRVFHKLDNKGMESIMGPTGRRAVAPAEAVSNAAGAVAHNIPHVG</sequence>
<accession>A0A553HJS2</accession>
<gene>
    <name evidence="3" type="ORF">FHL15_010887</name>
</gene>
<dbReference type="EMBL" id="VFLP01000096">
    <property type="protein sequence ID" value="TRX88198.1"/>
    <property type="molecule type" value="Genomic_DNA"/>
</dbReference>
<evidence type="ECO:0000259" key="2">
    <source>
        <dbReference type="PROSITE" id="PS00028"/>
    </source>
</evidence>
<dbReference type="Gene3D" id="3.30.160.60">
    <property type="entry name" value="Classic Zinc Finger"/>
    <property type="match status" value="2"/>
</dbReference>
<dbReference type="InterPro" id="IPR013087">
    <property type="entry name" value="Znf_C2H2_type"/>
</dbReference>
<feature type="region of interest" description="Disordered" evidence="1">
    <location>
        <begin position="1"/>
        <end position="20"/>
    </location>
</feature>
<dbReference type="AlphaFoldDB" id="A0A553HJS2"/>
<dbReference type="STRING" id="2512241.A0A553HJS2"/>
<keyword evidence="4" id="KW-1185">Reference proteome</keyword>
<organism evidence="3 4">
    <name type="scientific">Xylaria flabelliformis</name>
    <dbReference type="NCBI Taxonomy" id="2512241"/>
    <lineage>
        <taxon>Eukaryota</taxon>
        <taxon>Fungi</taxon>
        <taxon>Dikarya</taxon>
        <taxon>Ascomycota</taxon>
        <taxon>Pezizomycotina</taxon>
        <taxon>Sordariomycetes</taxon>
        <taxon>Xylariomycetidae</taxon>
        <taxon>Xylariales</taxon>
        <taxon>Xylariaceae</taxon>
        <taxon>Xylaria</taxon>
    </lineage>
</organism>
<proteinExistence type="predicted"/>
<name>A0A553HJS2_9PEZI</name>
<feature type="domain" description="C2H2-type" evidence="2">
    <location>
        <begin position="117"/>
        <end position="139"/>
    </location>
</feature>
<dbReference type="OrthoDB" id="2687452at2759"/>
<comment type="caution">
    <text evidence="3">The sequence shown here is derived from an EMBL/GenBank/DDBJ whole genome shotgun (WGS) entry which is preliminary data.</text>
</comment>
<evidence type="ECO:0000313" key="3">
    <source>
        <dbReference type="EMBL" id="TRX88198.1"/>
    </source>
</evidence>